<accession>A0A157KVZ8</accession>
<dbReference type="Pfam" id="PF13673">
    <property type="entry name" value="Acetyltransf_10"/>
    <property type="match status" value="1"/>
</dbReference>
<evidence type="ECO:0000313" key="4">
    <source>
        <dbReference type="EMBL" id="CZW46819.1"/>
    </source>
</evidence>
<dbReference type="InterPro" id="IPR016181">
    <property type="entry name" value="Acyl_CoA_acyltransferase"/>
</dbReference>
<evidence type="ECO:0000259" key="3">
    <source>
        <dbReference type="PROSITE" id="PS51186"/>
    </source>
</evidence>
<dbReference type="PANTHER" id="PTHR43800">
    <property type="entry name" value="PEPTIDYL-LYSINE N-ACETYLTRANSFERASE YJAB"/>
    <property type="match status" value="1"/>
</dbReference>
<evidence type="ECO:0000256" key="2">
    <source>
        <dbReference type="ARBA" id="ARBA00023315"/>
    </source>
</evidence>
<dbReference type="GO" id="GO:0016747">
    <property type="term" value="F:acyltransferase activity, transferring groups other than amino-acyl groups"/>
    <property type="evidence" value="ECO:0007669"/>
    <property type="project" value="InterPro"/>
</dbReference>
<dbReference type="PANTHER" id="PTHR43800:SF1">
    <property type="entry name" value="PEPTIDYL-LYSINE N-ACETYLTRANSFERASE YJAB"/>
    <property type="match status" value="1"/>
</dbReference>
<evidence type="ECO:0000256" key="1">
    <source>
        <dbReference type="ARBA" id="ARBA00022679"/>
    </source>
</evidence>
<evidence type="ECO:0000313" key="5">
    <source>
        <dbReference type="Proteomes" id="UP000076008"/>
    </source>
</evidence>
<dbReference type="AlphaFoldDB" id="A0A157KVZ8"/>
<gene>
    <name evidence="4" type="primary">yjaB_2</name>
    <name evidence="4" type="ORF">SAMEA2273318_04877</name>
</gene>
<keyword evidence="1 4" id="KW-0808">Transferase</keyword>
<dbReference type="PROSITE" id="PS51186">
    <property type="entry name" value="GNAT"/>
    <property type="match status" value="1"/>
</dbReference>
<dbReference type="NCBIfam" id="NF007807">
    <property type="entry name" value="PRK10514.1"/>
    <property type="match status" value="1"/>
</dbReference>
<organism evidence="4 5">
    <name type="scientific">Enterobacter cloacae</name>
    <dbReference type="NCBI Taxonomy" id="550"/>
    <lineage>
        <taxon>Bacteria</taxon>
        <taxon>Pseudomonadati</taxon>
        <taxon>Pseudomonadota</taxon>
        <taxon>Gammaproteobacteria</taxon>
        <taxon>Enterobacterales</taxon>
        <taxon>Enterobacteriaceae</taxon>
        <taxon>Enterobacter</taxon>
        <taxon>Enterobacter cloacae complex</taxon>
    </lineage>
</organism>
<dbReference type="SUPFAM" id="SSF55729">
    <property type="entry name" value="Acyl-CoA N-acyltransferases (Nat)"/>
    <property type="match status" value="1"/>
</dbReference>
<dbReference type="EMBL" id="FJXR01000053">
    <property type="protein sequence ID" value="CZW46819.1"/>
    <property type="molecule type" value="Genomic_DNA"/>
</dbReference>
<sequence length="155" mass="17127">MIPLMKIETALPSHFERLVAIWESSVRATHHFLQESDIAALRPLLLNAYLPNLKVVIARDDAGVIHGFLGVDENRIEMLFVDDASRGKGVGKLLLTHAIAEFGANEVDVNEQNPQGVGFYRHMGFEQVGRSELDGQGNPFPLLHMKLSRNTGISA</sequence>
<feature type="domain" description="N-acetyltransferase" evidence="3">
    <location>
        <begin position="5"/>
        <end position="150"/>
    </location>
</feature>
<proteinExistence type="predicted"/>
<protein>
    <submittedName>
        <fullName evidence="4">Acetyltransferases</fullName>
        <ecNumber evidence="4">2.3.1.-</ecNumber>
    </submittedName>
</protein>
<dbReference type="InterPro" id="IPR000182">
    <property type="entry name" value="GNAT_dom"/>
</dbReference>
<dbReference type="Proteomes" id="UP000076008">
    <property type="component" value="Unassembled WGS sequence"/>
</dbReference>
<dbReference type="Gene3D" id="3.40.630.30">
    <property type="match status" value="1"/>
</dbReference>
<dbReference type="CDD" id="cd04301">
    <property type="entry name" value="NAT_SF"/>
    <property type="match status" value="1"/>
</dbReference>
<dbReference type="EC" id="2.3.1.-" evidence="4"/>
<keyword evidence="2 4" id="KW-0012">Acyltransferase</keyword>
<name>A0A157KVZ8_ENTCL</name>
<reference evidence="4 5" key="1">
    <citation type="submission" date="2016-03" db="EMBL/GenBank/DDBJ databases">
        <authorList>
            <consortium name="Pathogen Informatics"/>
        </authorList>
    </citation>
    <scope>NUCLEOTIDE SEQUENCE [LARGE SCALE GENOMIC DNA]</scope>
    <source>
        <strain evidence="5">e1252</strain>
    </source>
</reference>